<dbReference type="AlphaFoldDB" id="A4XHI7"/>
<dbReference type="PROSITE" id="PS50975">
    <property type="entry name" value="ATP_GRASP"/>
    <property type="match status" value="1"/>
</dbReference>
<dbReference type="PANTHER" id="PTHR23135">
    <property type="entry name" value="MUR LIGASE FAMILY MEMBER"/>
    <property type="match status" value="1"/>
</dbReference>
<dbReference type="eggNOG" id="COG1181">
    <property type="taxonomic scope" value="Bacteria"/>
</dbReference>
<protein>
    <submittedName>
        <fullName evidence="4">Mur ligase, middle domain protein</fullName>
    </submittedName>
</protein>
<evidence type="ECO:0000313" key="5">
    <source>
        <dbReference type="Proteomes" id="UP000000256"/>
    </source>
</evidence>
<comment type="pathway">
    <text evidence="1">Cell wall biogenesis; peptidoglycan biosynthesis.</text>
</comment>
<dbReference type="Gene3D" id="3.40.1190.10">
    <property type="entry name" value="Mur-like, catalytic domain"/>
    <property type="match status" value="1"/>
</dbReference>
<dbReference type="eggNOG" id="COG0769">
    <property type="taxonomic scope" value="Bacteria"/>
</dbReference>
<dbReference type="EMBL" id="CP000679">
    <property type="protein sequence ID" value="ABP66372.1"/>
    <property type="molecule type" value="Genomic_DNA"/>
</dbReference>
<proteinExistence type="predicted"/>
<dbReference type="GO" id="GO:0016874">
    <property type="term" value="F:ligase activity"/>
    <property type="evidence" value="ECO:0007669"/>
    <property type="project" value="UniProtKB-KW"/>
</dbReference>
<dbReference type="Proteomes" id="UP000000256">
    <property type="component" value="Chromosome"/>
</dbReference>
<dbReference type="GO" id="GO:0046872">
    <property type="term" value="F:metal ion binding"/>
    <property type="evidence" value="ECO:0007669"/>
    <property type="project" value="InterPro"/>
</dbReference>
<evidence type="ECO:0000256" key="2">
    <source>
        <dbReference type="PROSITE-ProRule" id="PRU00409"/>
    </source>
</evidence>
<organism evidence="4 5">
    <name type="scientific">Caldicellulosiruptor saccharolyticus (strain ATCC 43494 / DSM 8903 / Tp8T 6331)</name>
    <dbReference type="NCBI Taxonomy" id="351627"/>
    <lineage>
        <taxon>Bacteria</taxon>
        <taxon>Bacillati</taxon>
        <taxon>Bacillota</taxon>
        <taxon>Bacillota incertae sedis</taxon>
        <taxon>Caldicellulosiruptorales</taxon>
        <taxon>Caldicellulosiruptoraceae</taxon>
        <taxon>Caldicellulosiruptor</taxon>
    </lineage>
</organism>
<keyword evidence="2" id="KW-0547">Nucleotide-binding</keyword>
<dbReference type="InterPro" id="IPR036565">
    <property type="entry name" value="Mur-like_cat_sf"/>
</dbReference>
<keyword evidence="5" id="KW-1185">Reference proteome</keyword>
<keyword evidence="2" id="KW-0067">ATP-binding</keyword>
<evidence type="ECO:0000313" key="4">
    <source>
        <dbReference type="EMBL" id="ABP66372.1"/>
    </source>
</evidence>
<reference evidence="4 5" key="1">
    <citation type="journal article" date="2008" name="Appl. Environ. Microbiol.">
        <title>Hydrogenomics of the extremely thermophilic bacterium Caldicellulosiruptor saccharolyticus.</title>
        <authorList>
            <person name="van de Werken H.J."/>
            <person name="Verhaart M.R."/>
            <person name="VanFossen A.L."/>
            <person name="Willquist K."/>
            <person name="Lewis D.L."/>
            <person name="Nichols J.D."/>
            <person name="Goorissen H.P."/>
            <person name="Mongodin E.F."/>
            <person name="Nelson K.E."/>
            <person name="van Niel E.W."/>
            <person name="Stams A.J."/>
            <person name="Ward D.E."/>
            <person name="de Vos W.M."/>
            <person name="van der Oost J."/>
            <person name="Kelly R.M."/>
            <person name="Kengen S.W."/>
        </authorList>
    </citation>
    <scope>NUCLEOTIDE SEQUENCE [LARGE SCALE GENOMIC DNA]</scope>
    <source>
        <strain evidence="5">ATCC 43494 / DSM 8903 / Tp8T 6331</strain>
    </source>
</reference>
<dbReference type="InterPro" id="IPR011761">
    <property type="entry name" value="ATP-grasp"/>
</dbReference>
<dbReference type="Gene3D" id="3.30.470.20">
    <property type="entry name" value="ATP-grasp fold, B domain"/>
    <property type="match status" value="1"/>
</dbReference>
<evidence type="ECO:0000259" key="3">
    <source>
        <dbReference type="PROSITE" id="PS50975"/>
    </source>
</evidence>
<dbReference type="RefSeq" id="WP_011916319.1">
    <property type="nucleotide sequence ID" value="NC_009437.1"/>
</dbReference>
<keyword evidence="4" id="KW-0436">Ligase</keyword>
<sequence>MMKIENIKVYNNKNIYSDKKVAVVDVKCDIEKAQKFATYCIQIQNLIGYNLIELHDCIKEVDKIKVIIEHDNPKVISQVIELAVEAVNNNLKIEDCQDKILKLKKLTIETELSPNTRLLKNACQKRGIRFTRIGYTDTCVLGEGKWAKVFSGLLSDHDFAQLSLSFDRELQKRVLQANGFPVPMFRVVFTQNELVQAVKELGFPLSIKGCCKNSPNFVNIRTNQQAIETFNTIKNFENRVVVERFVLGNSYKVLVVNGRMVAAIKRISPYIIGDGKKKILELLSEAERQNKQIQKNILKQGFNLYDILPRGMSIYLKEATNFKNGCIVEDVTEQVACTNQQLFCNVVQKFGYQFAVLDFVTENISLPYTTIGGYIVDIETNADLRVFCQNCNVDVYGAILDVYFEKMPNPSVPIIAVSGTFGKSTILQIIRYILQRCGVETTIDFDINNFYLRNISDTSDVKLIEFNPSDQIEEIEVEPCIGIIANTLNENQIERNILFSRSIKENGYLILNINDPFKYLYSSKAKCQIVFTSAKFDHPDLKAHIELKKPCVYLEDDSIIIFDGRETFEFCSIKEIPYSYDGKLKFAIENILQVVAALYFFGVDPEIIYKFLIEYKNDSHQNPGKFNIFDINGVKVIIDDIQKKEHVKIVIENLEQIGICKLLFVCDSTKKDLIDFVEDRERIVYKDIKVFEDVIALISVAMRKAKKGEGVFIILPEPLNKDITFEIRESLARRKKNFVNNA</sequence>
<dbReference type="PANTHER" id="PTHR23135:SF18">
    <property type="entry name" value="CYANOPHYCIN SYNTHETASE"/>
    <property type="match status" value="1"/>
</dbReference>
<gene>
    <name evidence="4" type="ordered locus">Csac_0753</name>
</gene>
<feature type="domain" description="ATP-grasp" evidence="3">
    <location>
        <begin position="172"/>
        <end position="404"/>
    </location>
</feature>
<dbReference type="SUPFAM" id="SSF56059">
    <property type="entry name" value="Glutathione synthetase ATP-binding domain-like"/>
    <property type="match status" value="1"/>
</dbReference>
<name>A4XHI7_CALS8</name>
<dbReference type="SUPFAM" id="SSF53623">
    <property type="entry name" value="MurD-like peptide ligases, catalytic domain"/>
    <property type="match status" value="1"/>
</dbReference>
<accession>A4XHI7</accession>
<dbReference type="InterPro" id="IPR013815">
    <property type="entry name" value="ATP_grasp_subdomain_1"/>
</dbReference>
<dbReference type="GO" id="GO:0005524">
    <property type="term" value="F:ATP binding"/>
    <property type="evidence" value="ECO:0007669"/>
    <property type="project" value="UniProtKB-UniRule"/>
</dbReference>
<dbReference type="STRING" id="351627.Csac_0753"/>
<dbReference type="KEGG" id="csc:Csac_0753"/>
<dbReference type="HOGENOM" id="CLU_374573_0_0_9"/>
<evidence type="ECO:0000256" key="1">
    <source>
        <dbReference type="ARBA" id="ARBA00004752"/>
    </source>
</evidence>
<dbReference type="Gene3D" id="3.30.1490.20">
    <property type="entry name" value="ATP-grasp fold, A domain"/>
    <property type="match status" value="1"/>
</dbReference>